<dbReference type="InterPro" id="IPR000909">
    <property type="entry name" value="PLipase_C_PInositol-sp_X_dom"/>
</dbReference>
<evidence type="ECO:0000259" key="6">
    <source>
        <dbReference type="SMART" id="SM00148"/>
    </source>
</evidence>
<keyword evidence="4" id="KW-1015">Disulfide bond</keyword>
<evidence type="ECO:0000256" key="1">
    <source>
        <dbReference type="ARBA" id="ARBA00000110"/>
    </source>
</evidence>
<comment type="catalytic activity">
    <reaction evidence="1">
        <text>an N-(acyl)-sphingosylphosphoethanolamine = an N-(acyl)-sphingosyl-1,3-cyclic phosphate + ethanolamine</text>
        <dbReference type="Rhea" id="RHEA:60648"/>
        <dbReference type="ChEBI" id="CHEBI:57603"/>
        <dbReference type="ChEBI" id="CHEBI:143891"/>
        <dbReference type="ChEBI" id="CHEBI:143892"/>
    </reaction>
</comment>
<evidence type="ECO:0000256" key="3">
    <source>
        <dbReference type="ARBA" id="ARBA00022842"/>
    </source>
</evidence>
<dbReference type="InterPro" id="IPR051057">
    <property type="entry name" value="PI-PLC_domain"/>
</dbReference>
<keyword evidence="2" id="KW-0479">Metal-binding</keyword>
<name>A0ABM1BVY0_LIMPO</name>
<evidence type="ECO:0000256" key="2">
    <source>
        <dbReference type="ARBA" id="ARBA00022723"/>
    </source>
</evidence>
<evidence type="ECO:0000313" key="8">
    <source>
        <dbReference type="RefSeq" id="XP_013789720.1"/>
    </source>
</evidence>
<dbReference type="Gene3D" id="3.20.20.190">
    <property type="entry name" value="Phosphatidylinositol (PI) phosphodiesterase"/>
    <property type="match status" value="1"/>
</dbReference>
<evidence type="ECO:0000256" key="5">
    <source>
        <dbReference type="ARBA" id="ARBA00023239"/>
    </source>
</evidence>
<dbReference type="PANTHER" id="PTHR13593">
    <property type="match status" value="1"/>
</dbReference>
<dbReference type="PANTHER" id="PTHR13593:SF103">
    <property type="entry name" value="RE10370P"/>
    <property type="match status" value="1"/>
</dbReference>
<reference evidence="8" key="1">
    <citation type="submission" date="2025-08" db="UniProtKB">
        <authorList>
            <consortium name="RefSeq"/>
        </authorList>
    </citation>
    <scope>IDENTIFICATION</scope>
    <source>
        <tissue evidence="8">Muscle</tissue>
    </source>
</reference>
<gene>
    <name evidence="8" type="primary">LOC106473582</name>
</gene>
<keyword evidence="7" id="KW-1185">Reference proteome</keyword>
<keyword evidence="3" id="KW-0460">Magnesium</keyword>
<sequence length="434" mass="50053">MVVCPNDDPEILSSGDKNVRVFLTVSSLASILPSGEMIERQLELNWVGGDRNTGDIVALYNHNPEKSLDSPVVTINPLLYVVGCYRTNVQFPHLRFTSNNLTSDCLGFWVVYLRQGEILGSSCLRARPFWMKENDRKIRNIPLVKLMIPGTHNSGSYRRYKGLESETVFLRYLYNQEETIFNQLAYGIRFLDLRVGFYPHTNEKFWINHRLFSVNNTLVTVLQDVASFLQATQEVVLIDFHNFPTGFSYRPEIHRWLIRLVLEHLGPYMVPRHVGPSVTLGTLWNIGKRLLVSYNSRHYISNGLLWPGVSHIWGNKQTVRDLKIFFDGAFRQSNYSTLSSAMAELTPTIATFFTEPRKGLRGFAHDVNRKITRWFRDLWWLQLKAYFKTSRTSTVVLQKDCNSSVMICTLCKNQRSTVALENHRESSVEIKDSS</sequence>
<organism evidence="7 8">
    <name type="scientific">Limulus polyphemus</name>
    <name type="common">Atlantic horseshoe crab</name>
    <dbReference type="NCBI Taxonomy" id="6850"/>
    <lineage>
        <taxon>Eukaryota</taxon>
        <taxon>Metazoa</taxon>
        <taxon>Ecdysozoa</taxon>
        <taxon>Arthropoda</taxon>
        <taxon>Chelicerata</taxon>
        <taxon>Merostomata</taxon>
        <taxon>Xiphosura</taxon>
        <taxon>Limulidae</taxon>
        <taxon>Limulus</taxon>
    </lineage>
</organism>
<dbReference type="PROSITE" id="PS50007">
    <property type="entry name" value="PIPLC_X_DOMAIN"/>
    <property type="match status" value="1"/>
</dbReference>
<dbReference type="InterPro" id="IPR017946">
    <property type="entry name" value="PLC-like_Pdiesterase_TIM-brl"/>
</dbReference>
<proteinExistence type="predicted"/>
<dbReference type="SMART" id="SM00148">
    <property type="entry name" value="PLCXc"/>
    <property type="match status" value="1"/>
</dbReference>
<evidence type="ECO:0000256" key="4">
    <source>
        <dbReference type="ARBA" id="ARBA00023157"/>
    </source>
</evidence>
<feature type="domain" description="Phosphatidylinositol-specific phospholipase C X" evidence="6">
    <location>
        <begin position="137"/>
        <end position="295"/>
    </location>
</feature>
<accession>A0ABM1BVY0</accession>
<dbReference type="Proteomes" id="UP000694941">
    <property type="component" value="Unplaced"/>
</dbReference>
<protein>
    <submittedName>
        <fullName evidence="8">PI-PLC X domain-containing protein 2-like</fullName>
    </submittedName>
</protein>
<evidence type="ECO:0000313" key="7">
    <source>
        <dbReference type="Proteomes" id="UP000694941"/>
    </source>
</evidence>
<dbReference type="GeneID" id="106473582"/>
<dbReference type="RefSeq" id="XP_013789720.1">
    <property type="nucleotide sequence ID" value="XM_013934266.2"/>
</dbReference>
<dbReference type="SUPFAM" id="SSF51695">
    <property type="entry name" value="PLC-like phosphodiesterases"/>
    <property type="match status" value="1"/>
</dbReference>
<keyword evidence="5" id="KW-0456">Lyase</keyword>